<evidence type="ECO:0000313" key="1">
    <source>
        <dbReference type="EMBL" id="ETW44147.1"/>
    </source>
</evidence>
<gene>
    <name evidence="1" type="ORF">PFNF135_01400</name>
</gene>
<sequence length="50" mass="6085">MRIPFHHPPRILCLVRKTLLPLPQKISRPQFLLLYILINFVRKFCSSYIY</sequence>
<proteinExistence type="predicted"/>
<accession>W4IL32</accession>
<dbReference type="Proteomes" id="UP000019114">
    <property type="component" value="Unassembled WGS sequence"/>
</dbReference>
<name>W4IL32_PLAFA</name>
<protein>
    <submittedName>
        <fullName evidence="1">Uncharacterized protein</fullName>
    </submittedName>
</protein>
<reference evidence="1 2" key="1">
    <citation type="submission" date="2013-02" db="EMBL/GenBank/DDBJ databases">
        <title>The Genome Annotation of Plasmodium falciparum NF135/5.C10.</title>
        <authorList>
            <consortium name="The Broad Institute Genome Sequencing Platform"/>
            <consortium name="The Broad Institute Genome Sequencing Center for Infectious Disease"/>
            <person name="Neafsey D."/>
            <person name="Hoffman S."/>
            <person name="Volkman S."/>
            <person name="Rosenthal P."/>
            <person name="Walker B."/>
            <person name="Young S.K."/>
            <person name="Zeng Q."/>
            <person name="Gargeya S."/>
            <person name="Fitzgerald M."/>
            <person name="Haas B."/>
            <person name="Abouelleil A."/>
            <person name="Allen A.W."/>
            <person name="Alvarado L."/>
            <person name="Arachchi H.M."/>
            <person name="Berlin A.M."/>
            <person name="Chapman S.B."/>
            <person name="Gainer-Dewar J."/>
            <person name="Goldberg J."/>
            <person name="Griggs A."/>
            <person name="Gujja S."/>
            <person name="Hansen M."/>
            <person name="Howarth C."/>
            <person name="Imamovic A."/>
            <person name="Ireland A."/>
            <person name="Larimer J."/>
            <person name="McCowan C."/>
            <person name="Murphy C."/>
            <person name="Pearson M."/>
            <person name="Poon T.W."/>
            <person name="Priest M."/>
            <person name="Roberts A."/>
            <person name="Saif S."/>
            <person name="Shea T."/>
            <person name="Sisk P."/>
            <person name="Sykes S."/>
            <person name="Wortman J."/>
            <person name="Nusbaum C."/>
            <person name="Birren B."/>
        </authorList>
    </citation>
    <scope>NUCLEOTIDE SEQUENCE [LARGE SCALE GENOMIC DNA]</scope>
    <source>
        <strain evidence="1 2">NF135/5.C10</strain>
    </source>
</reference>
<evidence type="ECO:0000313" key="2">
    <source>
        <dbReference type="Proteomes" id="UP000019114"/>
    </source>
</evidence>
<reference evidence="1 2" key="2">
    <citation type="submission" date="2013-02" db="EMBL/GenBank/DDBJ databases">
        <title>The Genome Sequence of Plasmodium falciparum NF135/5.C10.</title>
        <authorList>
            <consortium name="The Broad Institute Genome Sequencing Platform"/>
            <consortium name="The Broad Institute Genome Sequencing Center for Infectious Disease"/>
            <person name="Neafsey D."/>
            <person name="Cheeseman I."/>
            <person name="Volkman S."/>
            <person name="Adams J."/>
            <person name="Walker B."/>
            <person name="Young S.K."/>
            <person name="Zeng Q."/>
            <person name="Gargeya S."/>
            <person name="Fitzgerald M."/>
            <person name="Haas B."/>
            <person name="Abouelleil A."/>
            <person name="Alvarado L."/>
            <person name="Arachchi H.M."/>
            <person name="Berlin A.M."/>
            <person name="Chapman S.B."/>
            <person name="Dewar J."/>
            <person name="Goldberg J."/>
            <person name="Griggs A."/>
            <person name="Gujja S."/>
            <person name="Hansen M."/>
            <person name="Howarth C."/>
            <person name="Imamovic A."/>
            <person name="Larimer J."/>
            <person name="McCowan C."/>
            <person name="Murphy C."/>
            <person name="Neiman D."/>
            <person name="Pearson M."/>
            <person name="Priest M."/>
            <person name="Roberts A."/>
            <person name="Saif S."/>
            <person name="Shea T."/>
            <person name="Sisk P."/>
            <person name="Sykes S."/>
            <person name="Wortman J."/>
            <person name="Nusbaum C."/>
            <person name="Birren B."/>
        </authorList>
    </citation>
    <scope>NUCLEOTIDE SEQUENCE [LARGE SCALE GENOMIC DNA]</scope>
    <source>
        <strain evidence="1 2">NF135/5.C10</strain>
    </source>
</reference>
<dbReference type="AlphaFoldDB" id="W4IL32"/>
<organism evidence="1 2">
    <name type="scientific">Plasmodium falciparum NF135/5.C10</name>
    <dbReference type="NCBI Taxonomy" id="1036726"/>
    <lineage>
        <taxon>Eukaryota</taxon>
        <taxon>Sar</taxon>
        <taxon>Alveolata</taxon>
        <taxon>Apicomplexa</taxon>
        <taxon>Aconoidasida</taxon>
        <taxon>Haemosporida</taxon>
        <taxon>Plasmodiidae</taxon>
        <taxon>Plasmodium</taxon>
        <taxon>Plasmodium (Laverania)</taxon>
    </lineage>
</organism>
<dbReference type="EMBL" id="KI926031">
    <property type="protein sequence ID" value="ETW44147.1"/>
    <property type="molecule type" value="Genomic_DNA"/>
</dbReference>